<feature type="chain" id="PRO_5024303520" evidence="11">
    <location>
        <begin position="18"/>
        <end position="319"/>
    </location>
</feature>
<evidence type="ECO:0000256" key="2">
    <source>
        <dbReference type="ARBA" id="ARBA00009643"/>
    </source>
</evidence>
<comment type="similarity">
    <text evidence="2">Belongs to the TMEM59 family.</text>
</comment>
<evidence type="ECO:0000256" key="3">
    <source>
        <dbReference type="ARBA" id="ARBA00022692"/>
    </source>
</evidence>
<keyword evidence="13" id="KW-1185">Reference proteome</keyword>
<evidence type="ECO:0000256" key="9">
    <source>
        <dbReference type="SAM" id="Coils"/>
    </source>
</evidence>
<proteinExistence type="inferred from homology"/>
<gene>
    <name evidence="12" type="ORF">Anas_04484</name>
</gene>
<feature type="compositionally biased region" description="Basic residues" evidence="10">
    <location>
        <begin position="200"/>
        <end position="217"/>
    </location>
</feature>
<keyword evidence="9" id="KW-0175">Coiled coil</keyword>
<name>A0A5N5TH76_9CRUS</name>
<keyword evidence="8" id="KW-0325">Glycoprotein</keyword>
<feature type="compositionally biased region" description="Polar residues" evidence="10">
    <location>
        <begin position="150"/>
        <end position="162"/>
    </location>
</feature>
<evidence type="ECO:0000256" key="11">
    <source>
        <dbReference type="SAM" id="SignalP"/>
    </source>
</evidence>
<evidence type="ECO:0000313" key="13">
    <source>
        <dbReference type="Proteomes" id="UP000326759"/>
    </source>
</evidence>
<dbReference type="EMBL" id="SEYY01001184">
    <property type="protein sequence ID" value="KAB7505597.1"/>
    <property type="molecule type" value="Genomic_DNA"/>
</dbReference>
<evidence type="ECO:0000256" key="8">
    <source>
        <dbReference type="ARBA" id="ARBA00023180"/>
    </source>
</evidence>
<keyword evidence="5" id="KW-1133">Transmembrane helix</keyword>
<evidence type="ECO:0000256" key="4">
    <source>
        <dbReference type="ARBA" id="ARBA00022729"/>
    </source>
</evidence>
<keyword evidence="7" id="KW-0472">Membrane</keyword>
<feature type="region of interest" description="Disordered" evidence="10">
    <location>
        <begin position="294"/>
        <end position="319"/>
    </location>
</feature>
<evidence type="ECO:0000256" key="7">
    <source>
        <dbReference type="ARBA" id="ARBA00023136"/>
    </source>
</evidence>
<protein>
    <submittedName>
        <fullName evidence="12">Uncharacterized protein</fullName>
    </submittedName>
</protein>
<dbReference type="AlphaFoldDB" id="A0A5N5TH76"/>
<dbReference type="GO" id="GO:0000139">
    <property type="term" value="C:Golgi membrane"/>
    <property type="evidence" value="ECO:0007669"/>
    <property type="project" value="UniProtKB-SubCell"/>
</dbReference>
<feature type="compositionally biased region" description="Acidic residues" evidence="10">
    <location>
        <begin position="294"/>
        <end position="304"/>
    </location>
</feature>
<sequence>MYLWLLMVVGAFVDGSATHWEPCKGQCINNYKENDIVQESLTSACQKGCDLLTAAFISTSEQIPFQHEPKVKSTKQKRSTTLILHLFGNRPNAHLRLTNEVPPNNPQTKIDSPISVTSNKPPSIADKDGIKQVDRLTKNELFKIDKQESSSKTTMEPTSQPVQDHPVEANRQTTTTNGPRGETKPTSHKERKENLETKIKNAKHAQKHSSAFKHNTGKKNDIKKNKDNKMSKNIYSIKNKHETTKNEHLNMKERLEQAKHTCRQECIVTYTKAAEQEACVVGCNLQLTTLSLNDPEEDLKEEEEPQPKVASWNVSTRNF</sequence>
<accession>A0A5N5TH76</accession>
<comment type="caution">
    <text evidence="12">The sequence shown here is derived from an EMBL/GenBank/DDBJ whole genome shotgun (WGS) entry which is preliminary data.</text>
</comment>
<reference evidence="12 13" key="1">
    <citation type="journal article" date="2019" name="PLoS Biol.">
        <title>Sex chromosomes control vertical transmission of feminizing Wolbachia symbionts in an isopod.</title>
        <authorList>
            <person name="Becking T."/>
            <person name="Chebbi M.A."/>
            <person name="Giraud I."/>
            <person name="Moumen B."/>
            <person name="Laverre T."/>
            <person name="Caubet Y."/>
            <person name="Peccoud J."/>
            <person name="Gilbert C."/>
            <person name="Cordaux R."/>
        </authorList>
    </citation>
    <scope>NUCLEOTIDE SEQUENCE [LARGE SCALE GENOMIC DNA]</scope>
    <source>
        <strain evidence="12">ANa2</strain>
        <tissue evidence="12">Whole body excluding digestive tract and cuticle</tissue>
    </source>
</reference>
<dbReference type="OrthoDB" id="6381785at2759"/>
<evidence type="ECO:0000313" key="12">
    <source>
        <dbReference type="EMBL" id="KAB7505597.1"/>
    </source>
</evidence>
<evidence type="ECO:0000256" key="1">
    <source>
        <dbReference type="ARBA" id="ARBA00004614"/>
    </source>
</evidence>
<feature type="compositionally biased region" description="Polar residues" evidence="10">
    <location>
        <begin position="106"/>
        <end position="121"/>
    </location>
</feature>
<dbReference type="Proteomes" id="UP000326759">
    <property type="component" value="Unassembled WGS sequence"/>
</dbReference>
<feature type="compositionally biased region" description="Basic and acidic residues" evidence="10">
    <location>
        <begin position="181"/>
        <end position="199"/>
    </location>
</feature>
<evidence type="ECO:0000256" key="10">
    <source>
        <dbReference type="SAM" id="MobiDB-lite"/>
    </source>
</evidence>
<keyword evidence="3" id="KW-0812">Transmembrane</keyword>
<organism evidence="12 13">
    <name type="scientific">Armadillidium nasatum</name>
    <dbReference type="NCBI Taxonomy" id="96803"/>
    <lineage>
        <taxon>Eukaryota</taxon>
        <taxon>Metazoa</taxon>
        <taxon>Ecdysozoa</taxon>
        <taxon>Arthropoda</taxon>
        <taxon>Crustacea</taxon>
        <taxon>Multicrustacea</taxon>
        <taxon>Malacostraca</taxon>
        <taxon>Eumalacostraca</taxon>
        <taxon>Peracarida</taxon>
        <taxon>Isopoda</taxon>
        <taxon>Oniscidea</taxon>
        <taxon>Crinocheta</taxon>
        <taxon>Armadillidiidae</taxon>
        <taxon>Armadillidium</taxon>
    </lineage>
</organism>
<comment type="subcellular location">
    <subcellularLocation>
        <location evidence="1">Golgi apparatus membrane</location>
        <topology evidence="1">Single-pass type I membrane protein</topology>
    </subcellularLocation>
</comment>
<feature type="compositionally biased region" description="Basic and acidic residues" evidence="10">
    <location>
        <begin position="125"/>
        <end position="149"/>
    </location>
</feature>
<evidence type="ECO:0000256" key="5">
    <source>
        <dbReference type="ARBA" id="ARBA00022989"/>
    </source>
</evidence>
<feature type="signal peptide" evidence="11">
    <location>
        <begin position="1"/>
        <end position="17"/>
    </location>
</feature>
<keyword evidence="4 11" id="KW-0732">Signal</keyword>
<evidence type="ECO:0000256" key="6">
    <source>
        <dbReference type="ARBA" id="ARBA00023034"/>
    </source>
</evidence>
<keyword evidence="6" id="KW-0333">Golgi apparatus</keyword>
<dbReference type="InterPro" id="IPR022065">
    <property type="entry name" value="Uncharacterised_TMEM59"/>
</dbReference>
<feature type="region of interest" description="Disordered" evidence="10">
    <location>
        <begin position="99"/>
        <end position="225"/>
    </location>
</feature>
<dbReference type="Pfam" id="PF12280">
    <property type="entry name" value="BSMAP"/>
    <property type="match status" value="1"/>
</dbReference>
<feature type="coiled-coil region" evidence="9">
    <location>
        <begin position="238"/>
        <end position="265"/>
    </location>
</feature>